<evidence type="ECO:0000313" key="2">
    <source>
        <dbReference type="EMBL" id="AYE39080.1"/>
    </source>
</evidence>
<accession>A0A386PX05</accession>
<dbReference type="SUPFAM" id="SSF55729">
    <property type="entry name" value="Acyl-CoA N-acyltransferases (Nat)"/>
    <property type="match status" value="1"/>
</dbReference>
<dbReference type="EMBL" id="CP031933">
    <property type="protein sequence ID" value="AYE39080.1"/>
    <property type="molecule type" value="Genomic_DNA"/>
</dbReference>
<dbReference type="CDD" id="cd04301">
    <property type="entry name" value="NAT_SF"/>
    <property type="match status" value="1"/>
</dbReference>
<evidence type="ECO:0000313" key="3">
    <source>
        <dbReference type="Proteomes" id="UP000267208"/>
    </source>
</evidence>
<dbReference type="InterPro" id="IPR000182">
    <property type="entry name" value="GNAT_dom"/>
</dbReference>
<reference evidence="3" key="1">
    <citation type="submission" date="2018-08" db="EMBL/GenBank/DDBJ databases">
        <title>Genome of Lactobacillus sp. HBUAS52074.</title>
        <authorList>
            <person name="Guo Z."/>
            <person name="Zhang Z.D."/>
        </authorList>
    </citation>
    <scope>NUCLEOTIDE SEQUENCE [LARGE SCALE GENOMIC DNA]</scope>
    <source>
        <strain evidence="3">HBUAS52074</strain>
    </source>
</reference>
<dbReference type="KEGG" id="lzh:D1B17_10745"/>
<dbReference type="OrthoDB" id="162775at2"/>
<evidence type="ECO:0000259" key="1">
    <source>
        <dbReference type="PROSITE" id="PS51186"/>
    </source>
</evidence>
<keyword evidence="2" id="KW-0808">Transferase</keyword>
<organism evidence="2 3">
    <name type="scientific">Companilactobacillus zhachilii</name>
    <dbReference type="NCBI Taxonomy" id="2304606"/>
    <lineage>
        <taxon>Bacteria</taxon>
        <taxon>Bacillati</taxon>
        <taxon>Bacillota</taxon>
        <taxon>Bacilli</taxon>
        <taxon>Lactobacillales</taxon>
        <taxon>Lactobacillaceae</taxon>
        <taxon>Companilactobacillus</taxon>
    </lineage>
</organism>
<protein>
    <submittedName>
        <fullName evidence="2">GNAT family N-acetyltransferase</fullName>
    </submittedName>
</protein>
<dbReference type="GO" id="GO:0016747">
    <property type="term" value="F:acyltransferase activity, transferring groups other than amino-acyl groups"/>
    <property type="evidence" value="ECO:0007669"/>
    <property type="project" value="InterPro"/>
</dbReference>
<dbReference type="PROSITE" id="PS51186">
    <property type="entry name" value="GNAT"/>
    <property type="match status" value="1"/>
</dbReference>
<dbReference type="Pfam" id="PF00583">
    <property type="entry name" value="Acetyltransf_1"/>
    <property type="match status" value="1"/>
</dbReference>
<name>A0A386PX05_9LACO</name>
<dbReference type="Proteomes" id="UP000267208">
    <property type="component" value="Chromosome"/>
</dbReference>
<proteinExistence type="predicted"/>
<keyword evidence="3" id="KW-1185">Reference proteome</keyword>
<sequence>MTEKHYQLFLEADPSRKIVDNYVNRAYQFELVDDNELLSVLLLLDTRPETVEIVNIAVDEMARNQGLGEKLILFALDWSKKHHYRTVEIGTGSTSFAQLYLYQKCGFRVVNIDRDFFVDNYDEPIIENKLLLKDMIRLEKKLN</sequence>
<gene>
    <name evidence="2" type="ORF">D1B17_10745</name>
</gene>
<dbReference type="InterPro" id="IPR016181">
    <property type="entry name" value="Acyl_CoA_acyltransferase"/>
</dbReference>
<dbReference type="AlphaFoldDB" id="A0A386PX05"/>
<dbReference type="Gene3D" id="3.40.630.30">
    <property type="match status" value="1"/>
</dbReference>
<feature type="domain" description="N-acetyltransferase" evidence="1">
    <location>
        <begin position="1"/>
        <end position="143"/>
    </location>
</feature>